<name>A0A509E9N9_9HYPH</name>
<evidence type="ECO:0000313" key="2">
    <source>
        <dbReference type="EMBL" id="VUD70872.1"/>
    </source>
</evidence>
<dbReference type="RefSeq" id="WP_059407884.1">
    <property type="nucleotide sequence ID" value="NZ_CABFPH010000014.1"/>
</dbReference>
<evidence type="ECO:0000313" key="3">
    <source>
        <dbReference type="Proteomes" id="UP000410984"/>
    </source>
</evidence>
<accession>A0A509E9N9</accession>
<dbReference type="SUPFAM" id="SSF110849">
    <property type="entry name" value="ParB/Sulfiredoxin"/>
    <property type="match status" value="1"/>
</dbReference>
<dbReference type="PANTHER" id="PTHR33375">
    <property type="entry name" value="CHROMOSOME-PARTITIONING PROTEIN PARB-RELATED"/>
    <property type="match status" value="1"/>
</dbReference>
<dbReference type="Pfam" id="PF02195">
    <property type="entry name" value="ParB_N"/>
    <property type="match status" value="1"/>
</dbReference>
<dbReference type="Proteomes" id="UP000410984">
    <property type="component" value="Unassembled WGS sequence"/>
</dbReference>
<evidence type="ECO:0000259" key="1">
    <source>
        <dbReference type="SMART" id="SM00470"/>
    </source>
</evidence>
<dbReference type="GO" id="GO:0005694">
    <property type="term" value="C:chromosome"/>
    <property type="evidence" value="ECO:0007669"/>
    <property type="project" value="TreeGrafter"/>
</dbReference>
<dbReference type="InterPro" id="IPR050336">
    <property type="entry name" value="Chromosome_partition/occlusion"/>
</dbReference>
<dbReference type="SUPFAM" id="SSF109709">
    <property type="entry name" value="KorB DNA-binding domain-like"/>
    <property type="match status" value="1"/>
</dbReference>
<feature type="domain" description="ParB-like N-terminal" evidence="1">
    <location>
        <begin position="3"/>
        <end position="106"/>
    </location>
</feature>
<protein>
    <recommendedName>
        <fullName evidence="1">ParB-like N-terminal domain-containing protein</fullName>
    </recommendedName>
</protein>
<dbReference type="PANTHER" id="PTHR33375:SF7">
    <property type="entry name" value="CHROMOSOME 2-PARTITIONING PROTEIN PARB-RELATED"/>
    <property type="match status" value="1"/>
</dbReference>
<dbReference type="GO" id="GO:0007059">
    <property type="term" value="P:chromosome segregation"/>
    <property type="evidence" value="ECO:0007669"/>
    <property type="project" value="TreeGrafter"/>
</dbReference>
<organism evidence="2 3">
    <name type="scientific">Methylobacterium symbioticum</name>
    <dbReference type="NCBI Taxonomy" id="2584084"/>
    <lineage>
        <taxon>Bacteria</taxon>
        <taxon>Pseudomonadati</taxon>
        <taxon>Pseudomonadota</taxon>
        <taxon>Alphaproteobacteria</taxon>
        <taxon>Hyphomicrobiales</taxon>
        <taxon>Methylobacteriaceae</taxon>
        <taxon>Methylobacterium</taxon>
    </lineage>
</organism>
<proteinExistence type="predicted"/>
<dbReference type="OrthoDB" id="9813122at2"/>
<keyword evidence="3" id="KW-1185">Reference proteome</keyword>
<reference evidence="2 3" key="1">
    <citation type="submission" date="2019-06" db="EMBL/GenBank/DDBJ databases">
        <authorList>
            <person name="Rodrigo-Torres L."/>
            <person name="Arahal R. D."/>
            <person name="Lucena T."/>
        </authorList>
    </citation>
    <scope>NUCLEOTIDE SEQUENCE [LARGE SCALE GENOMIC DNA]</scope>
    <source>
        <strain evidence="2 3">SB0023/3</strain>
    </source>
</reference>
<dbReference type="CDD" id="cd16406">
    <property type="entry name" value="ParB_N_like"/>
    <property type="match status" value="1"/>
</dbReference>
<sequence>MFKTLPLHILMHGHDTSAPEGVVNVRLAGREDGIDQLAASIHALGLLLPLTVVPGAGQAHYVVDGNRRLAALRTLACDGRIRTDAPVAVIECDAETARERGLSANITQSRMHQADEYRAFHALQQEGMDEATISARFGIDAVRVRRMLALGKLADEVLDAWRAGDFGRDPVDTVRAFTLASSLDEQRAVLERLRGAGRLYAHCVRTELGVGDHDLSRNLGFVGRDAYVAAGGGIVEDLFGENHRVQDPALLKRLVDEKIAAEVTWLVADGWSWAASDEHLPDNCRWSWQVIRAEPRAATDAETARLEELQAIIDADGDPVGVAAAEQEAEDIETDMKQDGYTPEQKARSGVILRIGRDGKIDMTFGVVRPATAAVAKAFAKIEGGDAAKALQQAQAEQPESVAISAALTLRLSQQRTLAMRDAMLASPQVALAALLATAISQDSYSSPVRITLNGYNEAPGGQASDAEKYEAAFQRLADLPLDALLTVAAGVAGKALDLQIHSVGAVPSSAKGAKALEARLDATRMAEATRERWDAANFFKSAPKAVALRAVAEALGQPEADRIAGSTKLEIAAVALARVVPTGWLPPEIRPVGYAVAPAAEAAPAPKPARKKAA</sequence>
<dbReference type="InterPro" id="IPR036086">
    <property type="entry name" value="ParB/Sulfiredoxin_sf"/>
</dbReference>
<dbReference type="AlphaFoldDB" id="A0A509E9N9"/>
<dbReference type="InterPro" id="IPR003115">
    <property type="entry name" value="ParB_N"/>
</dbReference>
<dbReference type="SMART" id="SM00470">
    <property type="entry name" value="ParB"/>
    <property type="match status" value="1"/>
</dbReference>
<gene>
    <name evidence="2" type="ORF">MET9862_01446</name>
</gene>
<dbReference type="Gene3D" id="1.10.10.2830">
    <property type="match status" value="1"/>
</dbReference>
<dbReference type="Gene3D" id="3.90.1530.30">
    <property type="match status" value="1"/>
</dbReference>
<dbReference type="EMBL" id="CABFPH010000014">
    <property type="protein sequence ID" value="VUD70872.1"/>
    <property type="molecule type" value="Genomic_DNA"/>
</dbReference>